<dbReference type="RefSeq" id="XP_007775667.1">
    <property type="nucleotide sequence ID" value="XM_007777477.1"/>
</dbReference>
<protein>
    <submittedName>
        <fullName evidence="1">Uncharacterized protein</fullName>
    </submittedName>
</protein>
<feature type="non-terminal residue" evidence="1">
    <location>
        <position position="86"/>
    </location>
</feature>
<accession>R7SD97</accession>
<proteinExistence type="predicted"/>
<dbReference type="AlphaFoldDB" id="R7SD97"/>
<name>R7SD97_CONPW</name>
<evidence type="ECO:0000313" key="2">
    <source>
        <dbReference type="Proteomes" id="UP000053558"/>
    </source>
</evidence>
<dbReference type="EMBL" id="JH711594">
    <property type="protein sequence ID" value="EIW74138.1"/>
    <property type="molecule type" value="Genomic_DNA"/>
</dbReference>
<dbReference type="Proteomes" id="UP000053558">
    <property type="component" value="Unassembled WGS sequence"/>
</dbReference>
<dbReference type="KEGG" id="cput:CONPUDRAFT_34611"/>
<keyword evidence="2" id="KW-1185">Reference proteome</keyword>
<sequence>VATIIICQISHLRPQNNMLFQVHFGLFLLSLGIPPRAIEIFSQLGLCPSVATLRDTCENLAEERIEIARAIVLSGAFGINWDNLQV</sequence>
<organism evidence="1 2">
    <name type="scientific">Coniophora puteana (strain RWD-64-598)</name>
    <name type="common">Brown rot fungus</name>
    <dbReference type="NCBI Taxonomy" id="741705"/>
    <lineage>
        <taxon>Eukaryota</taxon>
        <taxon>Fungi</taxon>
        <taxon>Dikarya</taxon>
        <taxon>Basidiomycota</taxon>
        <taxon>Agaricomycotina</taxon>
        <taxon>Agaricomycetes</taxon>
        <taxon>Agaricomycetidae</taxon>
        <taxon>Boletales</taxon>
        <taxon>Coniophorineae</taxon>
        <taxon>Coniophoraceae</taxon>
        <taxon>Coniophora</taxon>
    </lineage>
</organism>
<dbReference type="GeneID" id="19206774"/>
<gene>
    <name evidence="1" type="ORF">CONPUDRAFT_34611</name>
</gene>
<feature type="non-terminal residue" evidence="1">
    <location>
        <position position="1"/>
    </location>
</feature>
<reference evidence="2" key="1">
    <citation type="journal article" date="2012" name="Science">
        <title>The Paleozoic origin of enzymatic lignin decomposition reconstructed from 31 fungal genomes.</title>
        <authorList>
            <person name="Floudas D."/>
            <person name="Binder M."/>
            <person name="Riley R."/>
            <person name="Barry K."/>
            <person name="Blanchette R.A."/>
            <person name="Henrissat B."/>
            <person name="Martinez A.T."/>
            <person name="Otillar R."/>
            <person name="Spatafora J.W."/>
            <person name="Yadav J.S."/>
            <person name="Aerts A."/>
            <person name="Benoit I."/>
            <person name="Boyd A."/>
            <person name="Carlson A."/>
            <person name="Copeland A."/>
            <person name="Coutinho P.M."/>
            <person name="de Vries R.P."/>
            <person name="Ferreira P."/>
            <person name="Findley K."/>
            <person name="Foster B."/>
            <person name="Gaskell J."/>
            <person name="Glotzer D."/>
            <person name="Gorecki P."/>
            <person name="Heitman J."/>
            <person name="Hesse C."/>
            <person name="Hori C."/>
            <person name="Igarashi K."/>
            <person name="Jurgens J.A."/>
            <person name="Kallen N."/>
            <person name="Kersten P."/>
            <person name="Kohler A."/>
            <person name="Kuees U."/>
            <person name="Kumar T.K.A."/>
            <person name="Kuo A."/>
            <person name="LaButti K."/>
            <person name="Larrondo L.F."/>
            <person name="Lindquist E."/>
            <person name="Ling A."/>
            <person name="Lombard V."/>
            <person name="Lucas S."/>
            <person name="Lundell T."/>
            <person name="Martin R."/>
            <person name="McLaughlin D.J."/>
            <person name="Morgenstern I."/>
            <person name="Morin E."/>
            <person name="Murat C."/>
            <person name="Nagy L.G."/>
            <person name="Nolan M."/>
            <person name="Ohm R.A."/>
            <person name="Patyshakuliyeva A."/>
            <person name="Rokas A."/>
            <person name="Ruiz-Duenas F.J."/>
            <person name="Sabat G."/>
            <person name="Salamov A."/>
            <person name="Samejima M."/>
            <person name="Schmutz J."/>
            <person name="Slot J.C."/>
            <person name="St John F."/>
            <person name="Stenlid J."/>
            <person name="Sun H."/>
            <person name="Sun S."/>
            <person name="Syed K."/>
            <person name="Tsang A."/>
            <person name="Wiebenga A."/>
            <person name="Young D."/>
            <person name="Pisabarro A."/>
            <person name="Eastwood D.C."/>
            <person name="Martin F."/>
            <person name="Cullen D."/>
            <person name="Grigoriev I.V."/>
            <person name="Hibbett D.S."/>
        </authorList>
    </citation>
    <scope>NUCLEOTIDE SEQUENCE [LARGE SCALE GENOMIC DNA]</scope>
    <source>
        <strain evidence="2">RWD-64-598 SS2</strain>
    </source>
</reference>
<evidence type="ECO:0000313" key="1">
    <source>
        <dbReference type="EMBL" id="EIW74138.1"/>
    </source>
</evidence>